<evidence type="ECO:0000256" key="4">
    <source>
        <dbReference type="ARBA" id="ARBA00022824"/>
    </source>
</evidence>
<keyword evidence="6" id="KW-0472">Membrane</keyword>
<dbReference type="PANTHER" id="PTHR48182:SF2">
    <property type="entry name" value="PROTEIN SERAC1"/>
    <property type="match status" value="1"/>
</dbReference>
<dbReference type="PANTHER" id="PTHR48182">
    <property type="entry name" value="PROTEIN SERAC1"/>
    <property type="match status" value="1"/>
</dbReference>
<accession>A0A8H4PM52</accession>
<evidence type="ECO:0000256" key="2">
    <source>
        <dbReference type="ARBA" id="ARBA00004240"/>
    </source>
</evidence>
<keyword evidence="5" id="KW-0496">Mitochondrion</keyword>
<proteinExistence type="predicted"/>
<evidence type="ECO:0000256" key="5">
    <source>
        <dbReference type="ARBA" id="ARBA00023128"/>
    </source>
</evidence>
<organism evidence="7 8">
    <name type="scientific">Fusarium albosuccineum</name>
    <dbReference type="NCBI Taxonomy" id="1237068"/>
    <lineage>
        <taxon>Eukaryota</taxon>
        <taxon>Fungi</taxon>
        <taxon>Dikarya</taxon>
        <taxon>Ascomycota</taxon>
        <taxon>Pezizomycotina</taxon>
        <taxon>Sordariomycetes</taxon>
        <taxon>Hypocreomycetidae</taxon>
        <taxon>Hypocreales</taxon>
        <taxon>Nectriaceae</taxon>
        <taxon>Fusarium</taxon>
        <taxon>Fusarium decemcellulare species complex</taxon>
    </lineage>
</organism>
<comment type="caution">
    <text evidence="7">The sequence shown here is derived from an EMBL/GenBank/DDBJ whole genome shotgun (WGS) entry which is preliminary data.</text>
</comment>
<dbReference type="GO" id="GO:0005783">
    <property type="term" value="C:endoplasmic reticulum"/>
    <property type="evidence" value="ECO:0007669"/>
    <property type="project" value="UniProtKB-SubCell"/>
</dbReference>
<evidence type="ECO:0000256" key="6">
    <source>
        <dbReference type="ARBA" id="ARBA00023136"/>
    </source>
</evidence>
<keyword evidence="8" id="KW-1185">Reference proteome</keyword>
<dbReference type="GO" id="GO:0016020">
    <property type="term" value="C:membrane"/>
    <property type="evidence" value="ECO:0007669"/>
    <property type="project" value="UniProtKB-SubCell"/>
</dbReference>
<dbReference type="InterPro" id="IPR052374">
    <property type="entry name" value="SERAC1"/>
</dbReference>
<name>A0A8H4PM52_9HYPO</name>
<evidence type="ECO:0000313" key="7">
    <source>
        <dbReference type="EMBL" id="KAF4472064.1"/>
    </source>
</evidence>
<sequence>MRSSSALPVANATQDIGLKVIHEAETAEFDIVFVHGFNGHRERTWTYKCDEPSPSSHQDGLADRPSLLEQVASYRGDRARRNVPRKEVFWPRDLLPSTIPNARVMVFGYDTKVHHVLKRPRSESTVYDHARALLMDLSVVRSTHDYATRPIIFIAHSLGGIVVKEALRQSKSMQSNTANRELHTIFRSTIGVLFFGTPHAGADPRDWLAHVAEKAIRAAGYTANQQVVDTLLPGSDRLQELRDEFPMIVEERSLWIMSFRETVGMSILGGKKESSITPY</sequence>
<comment type="subcellular location">
    <subcellularLocation>
        <location evidence="2">Endoplasmic reticulum</location>
    </subcellularLocation>
    <subcellularLocation>
        <location evidence="3">Membrane</location>
    </subcellularLocation>
    <subcellularLocation>
        <location evidence="1">Mitochondrion</location>
    </subcellularLocation>
</comment>
<evidence type="ECO:0000256" key="1">
    <source>
        <dbReference type="ARBA" id="ARBA00004173"/>
    </source>
</evidence>
<dbReference type="AlphaFoldDB" id="A0A8H4PM52"/>
<protein>
    <submittedName>
        <fullName evidence="7">Ankyrin repeat domain-containing 50</fullName>
    </submittedName>
</protein>
<dbReference type="InterPro" id="IPR029058">
    <property type="entry name" value="AB_hydrolase_fold"/>
</dbReference>
<dbReference type="OrthoDB" id="5098432at2759"/>
<reference evidence="7 8" key="1">
    <citation type="submission" date="2020-01" db="EMBL/GenBank/DDBJ databases">
        <title>Identification and distribution of gene clusters putatively required for synthesis of sphingolipid metabolism inhibitors in phylogenetically diverse species of the filamentous fungus Fusarium.</title>
        <authorList>
            <person name="Kim H.-S."/>
            <person name="Busman M."/>
            <person name="Brown D.W."/>
            <person name="Divon H."/>
            <person name="Uhlig S."/>
            <person name="Proctor R.H."/>
        </authorList>
    </citation>
    <scope>NUCLEOTIDE SEQUENCE [LARGE SCALE GENOMIC DNA]</scope>
    <source>
        <strain evidence="7 8">NRRL 20459</strain>
    </source>
</reference>
<evidence type="ECO:0000313" key="8">
    <source>
        <dbReference type="Proteomes" id="UP000554235"/>
    </source>
</evidence>
<dbReference type="EMBL" id="JAADYS010000132">
    <property type="protein sequence ID" value="KAF4472064.1"/>
    <property type="molecule type" value="Genomic_DNA"/>
</dbReference>
<dbReference type="Gene3D" id="3.40.50.1820">
    <property type="entry name" value="alpha/beta hydrolase"/>
    <property type="match status" value="1"/>
</dbReference>
<dbReference type="Proteomes" id="UP000554235">
    <property type="component" value="Unassembled WGS sequence"/>
</dbReference>
<gene>
    <name evidence="7" type="ORF">FALBO_1023</name>
</gene>
<dbReference type="GO" id="GO:0005739">
    <property type="term" value="C:mitochondrion"/>
    <property type="evidence" value="ECO:0007669"/>
    <property type="project" value="UniProtKB-SubCell"/>
</dbReference>
<evidence type="ECO:0000256" key="3">
    <source>
        <dbReference type="ARBA" id="ARBA00004370"/>
    </source>
</evidence>
<keyword evidence="4" id="KW-0256">Endoplasmic reticulum</keyword>
<dbReference type="SUPFAM" id="SSF53474">
    <property type="entry name" value="alpha/beta-Hydrolases"/>
    <property type="match status" value="1"/>
</dbReference>